<name>A0AA40G1J9_9HYME</name>
<evidence type="ECO:0000313" key="2">
    <source>
        <dbReference type="Proteomes" id="UP001177670"/>
    </source>
</evidence>
<sequence>MRGDGSSRGIMDRGETVFCGILSIEFTENTGRRFPGHSCWSMVPATLPKSRPPSHNDIEIYRDADGGSRISRHFCARVSFPLASSDSSHTHDSRRKERDSALSFPIGNTPLYATGATFVLVKKHVLDFQLGRARGANPLGRAVSGVFVWYSASGSKEKLRQLRVPGRAATSGLLLLPAYSASVYTGQVSAA</sequence>
<dbReference type="EMBL" id="JAHYIQ010000009">
    <property type="protein sequence ID" value="KAK1129002.1"/>
    <property type="molecule type" value="Genomic_DNA"/>
</dbReference>
<keyword evidence="2" id="KW-1185">Reference proteome</keyword>
<organism evidence="1 2">
    <name type="scientific">Melipona bicolor</name>
    <dbReference type="NCBI Taxonomy" id="60889"/>
    <lineage>
        <taxon>Eukaryota</taxon>
        <taxon>Metazoa</taxon>
        <taxon>Ecdysozoa</taxon>
        <taxon>Arthropoda</taxon>
        <taxon>Hexapoda</taxon>
        <taxon>Insecta</taxon>
        <taxon>Pterygota</taxon>
        <taxon>Neoptera</taxon>
        <taxon>Endopterygota</taxon>
        <taxon>Hymenoptera</taxon>
        <taxon>Apocrita</taxon>
        <taxon>Aculeata</taxon>
        <taxon>Apoidea</taxon>
        <taxon>Anthophila</taxon>
        <taxon>Apidae</taxon>
        <taxon>Melipona</taxon>
    </lineage>
</organism>
<dbReference type="Proteomes" id="UP001177670">
    <property type="component" value="Unassembled WGS sequence"/>
</dbReference>
<accession>A0AA40G1J9</accession>
<dbReference type="AlphaFoldDB" id="A0AA40G1J9"/>
<reference evidence="1" key="1">
    <citation type="submission" date="2021-10" db="EMBL/GenBank/DDBJ databases">
        <title>Melipona bicolor Genome sequencing and assembly.</title>
        <authorList>
            <person name="Araujo N.S."/>
            <person name="Arias M.C."/>
        </authorList>
    </citation>
    <scope>NUCLEOTIDE SEQUENCE</scope>
    <source>
        <strain evidence="1">USP_2M_L1-L4_2017</strain>
        <tissue evidence="1">Whole body</tissue>
    </source>
</reference>
<evidence type="ECO:0000313" key="1">
    <source>
        <dbReference type="EMBL" id="KAK1129002.1"/>
    </source>
</evidence>
<gene>
    <name evidence="1" type="ORF">K0M31_020136</name>
</gene>
<proteinExistence type="predicted"/>
<protein>
    <submittedName>
        <fullName evidence="1">Uncharacterized protein</fullName>
    </submittedName>
</protein>
<comment type="caution">
    <text evidence="1">The sequence shown here is derived from an EMBL/GenBank/DDBJ whole genome shotgun (WGS) entry which is preliminary data.</text>
</comment>